<evidence type="ECO:0000256" key="6">
    <source>
        <dbReference type="ARBA" id="ARBA00023134"/>
    </source>
</evidence>
<organism evidence="11 12">
    <name type="scientific">Paramecium sonneborni</name>
    <dbReference type="NCBI Taxonomy" id="65129"/>
    <lineage>
        <taxon>Eukaryota</taxon>
        <taxon>Sar</taxon>
        <taxon>Alveolata</taxon>
        <taxon>Ciliophora</taxon>
        <taxon>Intramacronucleata</taxon>
        <taxon>Oligohymenophorea</taxon>
        <taxon>Peniculida</taxon>
        <taxon>Parameciidae</taxon>
        <taxon>Paramecium</taxon>
    </lineage>
</organism>
<comment type="subcellular location">
    <subcellularLocation>
        <location evidence="1">Cell membrane</location>
        <topology evidence="1">Lipid-anchor</topology>
        <orientation evidence="1">Cytoplasmic side</orientation>
    </subcellularLocation>
</comment>
<dbReference type="InterPro" id="IPR003578">
    <property type="entry name" value="Small_GTPase_Rho"/>
</dbReference>
<dbReference type="SMART" id="SM00177">
    <property type="entry name" value="ARF"/>
    <property type="match status" value="1"/>
</dbReference>
<evidence type="ECO:0000313" key="11">
    <source>
        <dbReference type="EMBL" id="CAD8084809.1"/>
    </source>
</evidence>
<dbReference type="InterPro" id="IPR005225">
    <property type="entry name" value="Small_GTP-bd"/>
</dbReference>
<dbReference type="Pfam" id="PF00071">
    <property type="entry name" value="Ras"/>
    <property type="match status" value="1"/>
</dbReference>
<dbReference type="OrthoDB" id="8830751at2759"/>
<dbReference type="PROSITE" id="PS51420">
    <property type="entry name" value="RHO"/>
    <property type="match status" value="1"/>
</dbReference>
<dbReference type="EMBL" id="CAJJDN010000047">
    <property type="protein sequence ID" value="CAD8084809.1"/>
    <property type="molecule type" value="Genomic_DNA"/>
</dbReference>
<dbReference type="FunFam" id="3.40.50.300:FF:000983">
    <property type="entry name" value="Rho family GTPase"/>
    <property type="match status" value="1"/>
</dbReference>
<evidence type="ECO:0000256" key="9">
    <source>
        <dbReference type="ARBA" id="ARBA00023289"/>
    </source>
</evidence>
<keyword evidence="10" id="KW-0175">Coiled coil</keyword>
<dbReference type="GO" id="GO:0003924">
    <property type="term" value="F:GTPase activity"/>
    <property type="evidence" value="ECO:0007669"/>
    <property type="project" value="InterPro"/>
</dbReference>
<dbReference type="CDD" id="cd00157">
    <property type="entry name" value="Rho"/>
    <property type="match status" value="1"/>
</dbReference>
<comment type="caution">
    <text evidence="11">The sequence shown here is derived from an EMBL/GenBank/DDBJ whole genome shotgun (WGS) entry which is preliminary data.</text>
</comment>
<evidence type="ECO:0000256" key="8">
    <source>
        <dbReference type="ARBA" id="ARBA00023288"/>
    </source>
</evidence>
<evidence type="ECO:0000256" key="4">
    <source>
        <dbReference type="ARBA" id="ARBA00022481"/>
    </source>
</evidence>
<dbReference type="PANTHER" id="PTHR24072">
    <property type="entry name" value="RHO FAMILY GTPASE"/>
    <property type="match status" value="1"/>
</dbReference>
<evidence type="ECO:0000256" key="2">
    <source>
        <dbReference type="ARBA" id="ARBA00010142"/>
    </source>
</evidence>
<protein>
    <submittedName>
        <fullName evidence="11">Uncharacterized protein</fullName>
    </submittedName>
</protein>
<dbReference type="SMART" id="SM00173">
    <property type="entry name" value="RAS"/>
    <property type="match status" value="1"/>
</dbReference>
<keyword evidence="5" id="KW-0547">Nucleotide-binding</keyword>
<dbReference type="GO" id="GO:0007264">
    <property type="term" value="P:small GTPase-mediated signal transduction"/>
    <property type="evidence" value="ECO:0007669"/>
    <property type="project" value="InterPro"/>
</dbReference>
<keyword evidence="9" id="KW-0636">Prenylation</keyword>
<dbReference type="Proteomes" id="UP000692954">
    <property type="component" value="Unassembled WGS sequence"/>
</dbReference>
<keyword evidence="7" id="KW-0472">Membrane</keyword>
<evidence type="ECO:0000313" key="12">
    <source>
        <dbReference type="Proteomes" id="UP000692954"/>
    </source>
</evidence>
<evidence type="ECO:0000256" key="7">
    <source>
        <dbReference type="ARBA" id="ARBA00023136"/>
    </source>
</evidence>
<proteinExistence type="inferred from homology"/>
<evidence type="ECO:0000256" key="10">
    <source>
        <dbReference type="SAM" id="Coils"/>
    </source>
</evidence>
<keyword evidence="3" id="KW-1003">Cell membrane</keyword>
<keyword evidence="8" id="KW-0449">Lipoprotein</keyword>
<keyword evidence="12" id="KW-1185">Reference proteome</keyword>
<dbReference type="PROSITE" id="PS51421">
    <property type="entry name" value="RAS"/>
    <property type="match status" value="1"/>
</dbReference>
<dbReference type="AlphaFoldDB" id="A0A8S1MZG7"/>
<evidence type="ECO:0000256" key="3">
    <source>
        <dbReference type="ARBA" id="ARBA00022475"/>
    </source>
</evidence>
<sequence>MNQKEGQAQIKLVVVGDGSVGKTCVLLSYTADNFLTEYVPTVFENYTKTLNIDGKEVDLSLWDTAGQETFTSLRTLAYENTDIFLIIYSVIDESSYENAKEKWYLELNEGKLKKVPKIFVGNKIDIRNTLNQNHIQFEKAQQELKNYNALHKECSALTKEGLEDLFQEAARQGFKYYQQQQLFASAKDQPISGNERSCCQTF</sequence>
<dbReference type="PROSITE" id="PS51419">
    <property type="entry name" value="RAB"/>
    <property type="match status" value="1"/>
</dbReference>
<dbReference type="SMART" id="SM00175">
    <property type="entry name" value="RAB"/>
    <property type="match status" value="1"/>
</dbReference>
<keyword evidence="6" id="KW-0342">GTP-binding</keyword>
<name>A0A8S1MZG7_9CILI</name>
<evidence type="ECO:0000256" key="1">
    <source>
        <dbReference type="ARBA" id="ARBA00004342"/>
    </source>
</evidence>
<gene>
    <name evidence="11" type="ORF">PSON_ATCC_30995.1.T0470191</name>
</gene>
<reference evidence="11" key="1">
    <citation type="submission" date="2021-01" db="EMBL/GenBank/DDBJ databases">
        <authorList>
            <consortium name="Genoscope - CEA"/>
            <person name="William W."/>
        </authorList>
    </citation>
    <scope>NUCLEOTIDE SEQUENCE</scope>
</reference>
<accession>A0A8S1MZG7</accession>
<comment type="similarity">
    <text evidence="2">Belongs to the small GTPase superfamily. Rho family.</text>
</comment>
<dbReference type="GO" id="GO:0005525">
    <property type="term" value="F:GTP binding"/>
    <property type="evidence" value="ECO:0007669"/>
    <property type="project" value="UniProtKB-KW"/>
</dbReference>
<dbReference type="InterPro" id="IPR001806">
    <property type="entry name" value="Small_GTPase"/>
</dbReference>
<dbReference type="NCBIfam" id="TIGR00231">
    <property type="entry name" value="small_GTP"/>
    <property type="match status" value="1"/>
</dbReference>
<evidence type="ECO:0000256" key="5">
    <source>
        <dbReference type="ARBA" id="ARBA00022741"/>
    </source>
</evidence>
<dbReference type="SMART" id="SM00174">
    <property type="entry name" value="RHO"/>
    <property type="match status" value="1"/>
</dbReference>
<feature type="coiled-coil region" evidence="10">
    <location>
        <begin position="130"/>
        <end position="160"/>
    </location>
</feature>
<dbReference type="GO" id="GO:0005886">
    <property type="term" value="C:plasma membrane"/>
    <property type="evidence" value="ECO:0007669"/>
    <property type="project" value="UniProtKB-SubCell"/>
</dbReference>
<keyword evidence="4" id="KW-0488">Methylation</keyword>